<evidence type="ECO:0000313" key="3">
    <source>
        <dbReference type="Proteomes" id="UP000756921"/>
    </source>
</evidence>
<organism evidence="2 3">
    <name type="scientific">Paraphaeosphaeria minitans</name>
    <dbReference type="NCBI Taxonomy" id="565426"/>
    <lineage>
        <taxon>Eukaryota</taxon>
        <taxon>Fungi</taxon>
        <taxon>Dikarya</taxon>
        <taxon>Ascomycota</taxon>
        <taxon>Pezizomycotina</taxon>
        <taxon>Dothideomycetes</taxon>
        <taxon>Pleosporomycetidae</taxon>
        <taxon>Pleosporales</taxon>
        <taxon>Massarineae</taxon>
        <taxon>Didymosphaeriaceae</taxon>
        <taxon>Paraphaeosphaeria</taxon>
    </lineage>
</organism>
<dbReference type="EMBL" id="WJXW01000003">
    <property type="protein sequence ID" value="KAF9738796.1"/>
    <property type="molecule type" value="Genomic_DNA"/>
</dbReference>
<dbReference type="OrthoDB" id="3755331at2759"/>
<reference evidence="2" key="1">
    <citation type="journal article" date="2020" name="Mol. Plant Microbe Interact.">
        <title>Genome Sequence of the Biocontrol Agent Coniothyrium minitans strain Conio (IMI 134523).</title>
        <authorList>
            <person name="Patel D."/>
            <person name="Shittu T.A."/>
            <person name="Baroncelli R."/>
            <person name="Muthumeenakshi S."/>
            <person name="Osborne T.H."/>
            <person name="Janganan T.K."/>
            <person name="Sreenivasaprasad S."/>
        </authorList>
    </citation>
    <scope>NUCLEOTIDE SEQUENCE</scope>
    <source>
        <strain evidence="2">Conio</strain>
    </source>
</reference>
<keyword evidence="3" id="KW-1185">Reference proteome</keyword>
<evidence type="ECO:0000256" key="1">
    <source>
        <dbReference type="SAM" id="MobiDB-lite"/>
    </source>
</evidence>
<sequence>MPAPQHQKSHYLLPLNSMIFKSKSSTNLPSTEQRNIYTKSTTTLHRLSRVEQPDEELTALPLVLPTQPIRRKPKKHDLAVSSLRSRVSTEHLEDVPHPALRPSRSMGDLKDSDLEDYRKKESIWRRFVLALKKPFRKDKELVAEPREMVIGGPTDFKHLQTGTACLPGNPVLPAPEIGDAEDETSGDWETVRQSESIFRREESFQRQL</sequence>
<proteinExistence type="predicted"/>
<dbReference type="AlphaFoldDB" id="A0A9P6GP24"/>
<feature type="region of interest" description="Disordered" evidence="1">
    <location>
        <begin position="169"/>
        <end position="196"/>
    </location>
</feature>
<dbReference type="Proteomes" id="UP000756921">
    <property type="component" value="Unassembled WGS sequence"/>
</dbReference>
<gene>
    <name evidence="2" type="ORF">PMIN01_04079</name>
</gene>
<protein>
    <submittedName>
        <fullName evidence="2">Uncharacterized protein</fullName>
    </submittedName>
</protein>
<comment type="caution">
    <text evidence="2">The sequence shown here is derived from an EMBL/GenBank/DDBJ whole genome shotgun (WGS) entry which is preliminary data.</text>
</comment>
<name>A0A9P6GP24_9PLEO</name>
<feature type="region of interest" description="Disordered" evidence="1">
    <location>
        <begin position="88"/>
        <end position="107"/>
    </location>
</feature>
<accession>A0A9P6GP24</accession>
<evidence type="ECO:0000313" key="2">
    <source>
        <dbReference type="EMBL" id="KAF9738796.1"/>
    </source>
</evidence>